<protein>
    <recommendedName>
        <fullName evidence="3">Phage protein</fullName>
    </recommendedName>
</protein>
<gene>
    <name evidence="1" type="ORF">MCHLO_00020</name>
</gene>
<proteinExistence type="predicted"/>
<evidence type="ECO:0000313" key="2">
    <source>
        <dbReference type="Proteomes" id="UP000815677"/>
    </source>
</evidence>
<dbReference type="Proteomes" id="UP000815677">
    <property type="component" value="Unassembled WGS sequence"/>
</dbReference>
<evidence type="ECO:0008006" key="3">
    <source>
        <dbReference type="Google" id="ProtNLM"/>
    </source>
</evidence>
<reference evidence="1" key="1">
    <citation type="submission" date="2014-09" db="EMBL/GenBank/DDBJ databases">
        <title>Genome sequence of the luminous mushroom Mycena chlorophos for searching fungal bioluminescence genes.</title>
        <authorList>
            <person name="Tanaka Y."/>
            <person name="Kasuga D."/>
            <person name="Oba Y."/>
            <person name="Hase S."/>
            <person name="Sato K."/>
            <person name="Oba Y."/>
            <person name="Sakakibara Y."/>
        </authorList>
    </citation>
    <scope>NUCLEOTIDE SEQUENCE</scope>
</reference>
<sequence length="228" mass="25193">MQFLRIKTASNNRKERSVPKTEKLTLNDIQAVIENSIYYQPEGTTLTICVLILTNGFTTVGESACINPADFDAEMGKQLAYRDAETKIWRLEGYLRKQAAYDAAHTPPPLVEIPTVIVAPHDDLTSFIGVKIVNAKPMTRAVYNQLRGWQLPPDENGDDAGYLVEYTDAQRPNVEGFKGYVSWSPKDVFEGAYHTFTNPPAPEPATENLGDAVMTGGDHSETPLPFSG</sequence>
<keyword evidence="2" id="KW-1185">Reference proteome</keyword>
<dbReference type="InterPro" id="IPR025915">
    <property type="entry name" value="Phage_gp49_66"/>
</dbReference>
<dbReference type="EMBL" id="DF837701">
    <property type="protein sequence ID" value="GAT42301.1"/>
    <property type="molecule type" value="Genomic_DNA"/>
</dbReference>
<dbReference type="Pfam" id="PF13876">
    <property type="entry name" value="Phage_gp49_66"/>
    <property type="match status" value="1"/>
</dbReference>
<name>A0ABQ0KU02_MYCCL</name>
<accession>A0ABQ0KU02</accession>
<evidence type="ECO:0000313" key="1">
    <source>
        <dbReference type="EMBL" id="GAT42301.1"/>
    </source>
</evidence>
<organism evidence="1 2">
    <name type="scientific">Mycena chlorophos</name>
    <name type="common">Agaric fungus</name>
    <name type="synonym">Agaricus chlorophos</name>
    <dbReference type="NCBI Taxonomy" id="658473"/>
    <lineage>
        <taxon>Eukaryota</taxon>
        <taxon>Fungi</taxon>
        <taxon>Dikarya</taxon>
        <taxon>Basidiomycota</taxon>
        <taxon>Agaricomycotina</taxon>
        <taxon>Agaricomycetes</taxon>
        <taxon>Agaricomycetidae</taxon>
        <taxon>Agaricales</taxon>
        <taxon>Marasmiineae</taxon>
        <taxon>Mycenaceae</taxon>
        <taxon>Mycena</taxon>
    </lineage>
</organism>